<dbReference type="Gene3D" id="1.20.58.1070">
    <property type="match status" value="1"/>
</dbReference>
<dbReference type="GO" id="GO:0032797">
    <property type="term" value="C:SMN complex"/>
    <property type="evidence" value="ECO:0007669"/>
    <property type="project" value="UniProtKB-UniRule"/>
</dbReference>
<keyword evidence="4 7" id="KW-0508">mRNA splicing</keyword>
<comment type="function">
    <text evidence="7">The SMN complex catalyzes the assembly of small nuclear ribonucleoproteins (snRNPs), the building blocks of the spliceosome, and thereby plays an important role in the splicing of cellular pre-mRNAs.</text>
</comment>
<sequence length="263" mass="30064">MTAVKKVMNLIFDDDEELNDIQKQVLPRPPPPLEGEDLSIPPMDGHQYLQRAIEESKKYEGVMTVEMDLPPQTNLQVIHVPTKKECSIELLPTKDYQQSVTADFSKLRLKMESLRKKLEDDSTVRKIRKALPCKEDDDEWLKICSQQEGPDVVRECAAGPSAKLCLSMSQVNIWHVLSYFPDWITEGLLGLADSCRWIYCLLACLELPMEPDVYFTLRQISRALMEHRAGLEGQDTDSLPHINLIICIIGRYFGQEDLADPYV</sequence>
<dbReference type="InterPro" id="IPR017364">
    <property type="entry name" value="GEMIN2"/>
</dbReference>
<keyword evidence="3 7" id="KW-0507">mRNA processing</keyword>
<evidence type="ECO:0000313" key="8">
    <source>
        <dbReference type="EMBL" id="JAS43367.1"/>
    </source>
</evidence>
<reference evidence="8" key="1">
    <citation type="submission" date="2015-11" db="EMBL/GenBank/DDBJ databases">
        <title>De novo transcriptome assembly of four potential Pierce s Disease insect vectors from Arizona vineyards.</title>
        <authorList>
            <person name="Tassone E.E."/>
        </authorList>
    </citation>
    <scope>NUCLEOTIDE SEQUENCE</scope>
</reference>
<proteinExistence type="inferred from homology"/>
<name>A0A1B6EZH3_9HEMI</name>
<keyword evidence="2 7" id="KW-0963">Cytoplasm</keyword>
<evidence type="ECO:0000256" key="3">
    <source>
        <dbReference type="ARBA" id="ARBA00022664"/>
    </source>
</evidence>
<evidence type="ECO:0000256" key="5">
    <source>
        <dbReference type="ARBA" id="ARBA00025758"/>
    </source>
</evidence>
<organism evidence="8">
    <name type="scientific">Cuerna arida</name>
    <dbReference type="NCBI Taxonomy" id="1464854"/>
    <lineage>
        <taxon>Eukaryota</taxon>
        <taxon>Metazoa</taxon>
        <taxon>Ecdysozoa</taxon>
        <taxon>Arthropoda</taxon>
        <taxon>Hexapoda</taxon>
        <taxon>Insecta</taxon>
        <taxon>Pterygota</taxon>
        <taxon>Neoptera</taxon>
        <taxon>Paraneoptera</taxon>
        <taxon>Hemiptera</taxon>
        <taxon>Auchenorrhyncha</taxon>
        <taxon>Membracoidea</taxon>
        <taxon>Cicadellidae</taxon>
        <taxon>Cicadellinae</taxon>
        <taxon>Proconiini</taxon>
        <taxon>Cuerna</taxon>
    </lineage>
</organism>
<dbReference type="InterPro" id="IPR035426">
    <property type="entry name" value="Gemin2/Brr1"/>
</dbReference>
<evidence type="ECO:0000256" key="7">
    <source>
        <dbReference type="PIRNR" id="PIRNR038038"/>
    </source>
</evidence>
<dbReference type="AlphaFoldDB" id="A0A1B6EZH3"/>
<dbReference type="GO" id="GO:0000245">
    <property type="term" value="P:spliceosomal complex assembly"/>
    <property type="evidence" value="ECO:0007669"/>
    <property type="project" value="UniProtKB-UniRule"/>
</dbReference>
<evidence type="ECO:0000256" key="4">
    <source>
        <dbReference type="ARBA" id="ARBA00023187"/>
    </source>
</evidence>
<evidence type="ECO:0000313" key="10">
    <source>
        <dbReference type="EMBL" id="JAS59800.1"/>
    </source>
</evidence>
<evidence type="ECO:0000256" key="6">
    <source>
        <dbReference type="ARBA" id="ARBA00047179"/>
    </source>
</evidence>
<comment type="subunit">
    <text evidence="7">Part of the core SMN complex.</text>
</comment>
<comment type="similarity">
    <text evidence="5 7">Belongs to the gemin-2 family.</text>
</comment>
<evidence type="ECO:0000313" key="9">
    <source>
        <dbReference type="EMBL" id="JAS45632.1"/>
    </source>
</evidence>
<dbReference type="PANTHER" id="PTHR12794:SF0">
    <property type="entry name" value="GEM-ASSOCIATED PROTEIN 2"/>
    <property type="match status" value="1"/>
</dbReference>
<dbReference type="PIRSF" id="PIRSF038038">
    <property type="entry name" value="SMN_Gemin2"/>
    <property type="match status" value="1"/>
</dbReference>
<comment type="subcellular location">
    <subcellularLocation>
        <location evidence="1">Cytoplasm</location>
    </subcellularLocation>
</comment>
<evidence type="ECO:0000256" key="1">
    <source>
        <dbReference type="ARBA" id="ARBA00004496"/>
    </source>
</evidence>
<dbReference type="PANTHER" id="PTHR12794">
    <property type="entry name" value="GEMIN2"/>
    <property type="match status" value="1"/>
</dbReference>
<dbReference type="GO" id="GO:0005681">
    <property type="term" value="C:spliceosomal complex"/>
    <property type="evidence" value="ECO:0007669"/>
    <property type="project" value="UniProtKB-UniRule"/>
</dbReference>
<dbReference type="EMBL" id="GECZ01024137">
    <property type="protein sequence ID" value="JAS45632.1"/>
    <property type="molecule type" value="Transcribed_RNA"/>
</dbReference>
<dbReference type="Pfam" id="PF04938">
    <property type="entry name" value="SIP1"/>
    <property type="match status" value="1"/>
</dbReference>
<protein>
    <recommendedName>
        <fullName evidence="6 7">Gem-associated protein 2</fullName>
    </recommendedName>
</protein>
<dbReference type="GO" id="GO:0000387">
    <property type="term" value="P:spliceosomal snRNP assembly"/>
    <property type="evidence" value="ECO:0007669"/>
    <property type="project" value="UniProtKB-UniRule"/>
</dbReference>
<dbReference type="EMBL" id="GECZ01009969">
    <property type="protein sequence ID" value="JAS59800.1"/>
    <property type="molecule type" value="Transcribed_RNA"/>
</dbReference>
<accession>A0A1B6EZH3</accession>
<gene>
    <name evidence="8" type="ORF">g.5809</name>
    <name evidence="10" type="ORF">g.5810</name>
    <name evidence="9" type="ORF">g.5811</name>
</gene>
<evidence type="ECO:0000256" key="2">
    <source>
        <dbReference type="ARBA" id="ARBA00022490"/>
    </source>
</evidence>
<dbReference type="EMBL" id="GECZ01026402">
    <property type="protein sequence ID" value="JAS43367.1"/>
    <property type="molecule type" value="Transcribed_RNA"/>
</dbReference>